<sequence>MAEAEFLDLEEESGVTGEISNLCLVGKIFIQKSLNIQAVSNILKVSWETRADFSITPWSNNVFLFHFKEVDDRDNILKEGPWSVMNNLLVLQPVKKGVAVSEIEFSSCPFWVQVHGLPVEKMSRTNAEIIGRRIGNLLGIEACSDGLLLHRSFLRVRVEINLSQPLPKGFWLKKKHADGKDLWISYKYERLSDFCYDCGRIGHENKSCKFVKRPEGALSGYGPDLKTGRARTSHVPIEVFRQEDDEAENWSENLLRQRLETHSEESGEREVTTPTERVEPLIPQQDRTNAVGVSAHHPREHVGVLDLPCGSSSLSPGNHSRVSPVLIPSIPTQNIPLLSIQNYSPPLILAHNVDDQSKYLTIRIGPTPQHDSNPNHMPIPSTEPHYFVTEPLESPRTILTKPLDQLPITNSLALNIEELPPSPSPTKEAQPSAMDMALSSVFDNLSLKRKAQHDPEEPIKPKMLRISEACPKTLTDKSQPTPSPTKSPNNCSRKTPLRATKRPKNPRLRGCNGDDSDDLALVEVKIQQSSDLNLIASDGVASLGKLAPLASTKKALVAGLKQPRPQW</sequence>
<evidence type="ECO:0000313" key="2">
    <source>
        <dbReference type="Proteomes" id="UP000828048"/>
    </source>
</evidence>
<name>A0ACB7XNE9_9ERIC</name>
<evidence type="ECO:0000313" key="1">
    <source>
        <dbReference type="EMBL" id="KAH7842462.1"/>
    </source>
</evidence>
<protein>
    <submittedName>
        <fullName evidence="1">Uncharacterized protein</fullName>
    </submittedName>
</protein>
<gene>
    <name evidence="1" type="ORF">Vadar_005596</name>
</gene>
<dbReference type="EMBL" id="CM037151">
    <property type="protein sequence ID" value="KAH7842462.1"/>
    <property type="molecule type" value="Genomic_DNA"/>
</dbReference>
<proteinExistence type="predicted"/>
<keyword evidence="2" id="KW-1185">Reference proteome</keyword>
<dbReference type="Proteomes" id="UP000828048">
    <property type="component" value="Chromosome 1"/>
</dbReference>
<comment type="caution">
    <text evidence="1">The sequence shown here is derived from an EMBL/GenBank/DDBJ whole genome shotgun (WGS) entry which is preliminary data.</text>
</comment>
<organism evidence="1 2">
    <name type="scientific">Vaccinium darrowii</name>
    <dbReference type="NCBI Taxonomy" id="229202"/>
    <lineage>
        <taxon>Eukaryota</taxon>
        <taxon>Viridiplantae</taxon>
        <taxon>Streptophyta</taxon>
        <taxon>Embryophyta</taxon>
        <taxon>Tracheophyta</taxon>
        <taxon>Spermatophyta</taxon>
        <taxon>Magnoliopsida</taxon>
        <taxon>eudicotyledons</taxon>
        <taxon>Gunneridae</taxon>
        <taxon>Pentapetalae</taxon>
        <taxon>asterids</taxon>
        <taxon>Ericales</taxon>
        <taxon>Ericaceae</taxon>
        <taxon>Vaccinioideae</taxon>
        <taxon>Vaccinieae</taxon>
        <taxon>Vaccinium</taxon>
    </lineage>
</organism>
<reference evidence="1 2" key="1">
    <citation type="journal article" date="2021" name="Hortic Res">
        <title>High-quality reference genome and annotation aids understanding of berry development for evergreen blueberry (Vaccinium darrowii).</title>
        <authorList>
            <person name="Yu J."/>
            <person name="Hulse-Kemp A.M."/>
            <person name="Babiker E."/>
            <person name="Staton M."/>
        </authorList>
    </citation>
    <scope>NUCLEOTIDE SEQUENCE [LARGE SCALE GENOMIC DNA]</scope>
    <source>
        <strain evidence="2">cv. NJ 8807/NJ 8810</strain>
        <tissue evidence="1">Young leaf</tissue>
    </source>
</reference>
<accession>A0ACB7XNE9</accession>